<name>A0A8U0IGR6_9EURY</name>
<dbReference type="Pfam" id="PF24035">
    <property type="entry name" value="DUF7344"/>
    <property type="match status" value="1"/>
</dbReference>
<evidence type="ECO:0000259" key="2">
    <source>
        <dbReference type="Pfam" id="PF24035"/>
    </source>
</evidence>
<dbReference type="GeneID" id="72190783"/>
<dbReference type="RefSeq" id="WP_248653924.1">
    <property type="nucleotide sequence ID" value="NZ_CP096658.1"/>
</dbReference>
<dbReference type="KEGG" id="haxz:M0R88_12970"/>
<organism evidence="3 4">
    <name type="scientific">Halorussus gelatinilyticus</name>
    <dbReference type="NCBI Taxonomy" id="2937524"/>
    <lineage>
        <taxon>Archaea</taxon>
        <taxon>Methanobacteriati</taxon>
        <taxon>Methanobacteriota</taxon>
        <taxon>Stenosarchaea group</taxon>
        <taxon>Halobacteria</taxon>
        <taxon>Halobacteriales</taxon>
        <taxon>Haladaptataceae</taxon>
        <taxon>Halorussus</taxon>
    </lineage>
</organism>
<dbReference type="AlphaFoldDB" id="A0A8U0IGR6"/>
<sequence>MATETTRPSREEVFDAVKNLRRRYVLYYLQRYGGPVDLGELAEQVAAWENDTTVAEVSPSQRKSVYSALHQTHLPKLESAAVLRYDPERSLVRATERTERLELQLASDPQTSVPWHRLYLTLATVSLVLLASVWVGLYPFTLLSGVQYALLVVAVFGVTALFHTHDLRQWRRRADNAAPDFILELND</sequence>
<feature type="transmembrane region" description="Helical" evidence="1">
    <location>
        <begin position="118"/>
        <end position="140"/>
    </location>
</feature>
<keyword evidence="1" id="KW-1133">Transmembrane helix</keyword>
<gene>
    <name evidence="3" type="ORF">M0R88_12970</name>
</gene>
<dbReference type="InterPro" id="IPR055768">
    <property type="entry name" value="DUF7344"/>
</dbReference>
<dbReference type="Proteomes" id="UP000830434">
    <property type="component" value="Chromosome"/>
</dbReference>
<evidence type="ECO:0000313" key="4">
    <source>
        <dbReference type="Proteomes" id="UP000830434"/>
    </source>
</evidence>
<evidence type="ECO:0000313" key="3">
    <source>
        <dbReference type="EMBL" id="UPV99431.1"/>
    </source>
</evidence>
<reference evidence="3" key="1">
    <citation type="submission" date="2022-04" db="EMBL/GenBank/DDBJ databases">
        <title>Diverse halophilic archaea isolated from saline environments.</title>
        <authorList>
            <person name="Cui H.-L."/>
        </authorList>
    </citation>
    <scope>NUCLEOTIDE SEQUENCE</scope>
    <source>
        <strain evidence="3">XZYJT40</strain>
    </source>
</reference>
<evidence type="ECO:0000256" key="1">
    <source>
        <dbReference type="SAM" id="Phobius"/>
    </source>
</evidence>
<protein>
    <recommendedName>
        <fullName evidence="2">DUF7344 domain-containing protein</fullName>
    </recommendedName>
</protein>
<dbReference type="EMBL" id="CP096658">
    <property type="protein sequence ID" value="UPV99431.1"/>
    <property type="molecule type" value="Genomic_DNA"/>
</dbReference>
<keyword evidence="1" id="KW-0812">Transmembrane</keyword>
<keyword evidence="4" id="KW-1185">Reference proteome</keyword>
<feature type="domain" description="DUF7344" evidence="2">
    <location>
        <begin position="14"/>
        <end position="93"/>
    </location>
</feature>
<keyword evidence="1" id="KW-0472">Membrane</keyword>
<proteinExistence type="predicted"/>
<feature type="transmembrane region" description="Helical" evidence="1">
    <location>
        <begin position="146"/>
        <end position="163"/>
    </location>
</feature>
<accession>A0A8U0IGR6</accession>